<dbReference type="PANTHER" id="PTHR43639">
    <property type="entry name" value="OXIDOREDUCTASE, SHORT-CHAIN DEHYDROGENASE/REDUCTASE FAMILY (AFU_ORTHOLOGUE AFUA_5G02870)"/>
    <property type="match status" value="1"/>
</dbReference>
<accession>A0A1M5LGD8</accession>
<keyword evidence="2" id="KW-0560">Oxidoreductase</keyword>
<organism evidence="3 4">
    <name type="scientific">Hydrocarboniphaga daqingensis</name>
    <dbReference type="NCBI Taxonomy" id="490188"/>
    <lineage>
        <taxon>Bacteria</taxon>
        <taxon>Pseudomonadati</taxon>
        <taxon>Pseudomonadota</taxon>
        <taxon>Gammaproteobacteria</taxon>
        <taxon>Nevskiales</taxon>
        <taxon>Nevskiaceae</taxon>
        <taxon>Hydrocarboniphaga</taxon>
    </lineage>
</organism>
<proteinExistence type="inferred from homology"/>
<dbReference type="InterPro" id="IPR002347">
    <property type="entry name" value="SDR_fam"/>
</dbReference>
<dbReference type="Proteomes" id="UP000199758">
    <property type="component" value="Unassembled WGS sequence"/>
</dbReference>
<dbReference type="Pfam" id="PF13561">
    <property type="entry name" value="adh_short_C2"/>
    <property type="match status" value="1"/>
</dbReference>
<dbReference type="FunFam" id="3.40.50.720:FF:000084">
    <property type="entry name" value="Short-chain dehydrogenase reductase"/>
    <property type="match status" value="1"/>
</dbReference>
<dbReference type="PROSITE" id="PS00061">
    <property type="entry name" value="ADH_SHORT"/>
    <property type="match status" value="1"/>
</dbReference>
<evidence type="ECO:0000256" key="2">
    <source>
        <dbReference type="ARBA" id="ARBA00023002"/>
    </source>
</evidence>
<dbReference type="InterPro" id="IPR036291">
    <property type="entry name" value="NAD(P)-bd_dom_sf"/>
</dbReference>
<dbReference type="OrthoDB" id="9793499at2"/>
<dbReference type="RefSeq" id="WP_072894561.1">
    <property type="nucleotide sequence ID" value="NZ_FQWZ01000002.1"/>
</dbReference>
<dbReference type="EMBL" id="FQWZ01000002">
    <property type="protein sequence ID" value="SHG64204.1"/>
    <property type="molecule type" value="Genomic_DNA"/>
</dbReference>
<evidence type="ECO:0000256" key="1">
    <source>
        <dbReference type="ARBA" id="ARBA00006484"/>
    </source>
</evidence>
<evidence type="ECO:0000313" key="3">
    <source>
        <dbReference type="EMBL" id="SHG64204.1"/>
    </source>
</evidence>
<dbReference type="SUPFAM" id="SSF51735">
    <property type="entry name" value="NAD(P)-binding Rossmann-fold domains"/>
    <property type="match status" value="1"/>
</dbReference>
<gene>
    <name evidence="3" type="ORF">SAMN04488068_0891</name>
</gene>
<comment type="similarity">
    <text evidence="1">Belongs to the short-chain dehydrogenases/reductases (SDR) family.</text>
</comment>
<reference evidence="3 4" key="1">
    <citation type="submission" date="2016-11" db="EMBL/GenBank/DDBJ databases">
        <authorList>
            <person name="Jaros S."/>
            <person name="Januszkiewicz K."/>
            <person name="Wedrychowicz H."/>
        </authorList>
    </citation>
    <scope>NUCLEOTIDE SEQUENCE [LARGE SCALE GENOMIC DNA]</scope>
    <source>
        <strain evidence="3 4">CGMCC 1.7049</strain>
    </source>
</reference>
<dbReference type="PANTHER" id="PTHR43639:SF1">
    <property type="entry name" value="SHORT-CHAIN DEHYDROGENASE_REDUCTASE FAMILY PROTEIN"/>
    <property type="match status" value="1"/>
</dbReference>
<name>A0A1M5LGD8_9GAMM</name>
<protein>
    <submittedName>
        <fullName evidence="3">Pteridine reductase</fullName>
    </submittedName>
</protein>
<dbReference type="AlphaFoldDB" id="A0A1M5LGD8"/>
<dbReference type="PRINTS" id="PR00081">
    <property type="entry name" value="GDHRDH"/>
</dbReference>
<dbReference type="Gene3D" id="3.40.50.720">
    <property type="entry name" value="NAD(P)-binding Rossmann-like Domain"/>
    <property type="match status" value="1"/>
</dbReference>
<evidence type="ECO:0000313" key="4">
    <source>
        <dbReference type="Proteomes" id="UP000199758"/>
    </source>
</evidence>
<dbReference type="InterPro" id="IPR020904">
    <property type="entry name" value="Sc_DH/Rdtase_CS"/>
</dbReference>
<dbReference type="PRINTS" id="PR00080">
    <property type="entry name" value="SDRFAMILY"/>
</dbReference>
<dbReference type="STRING" id="490188.SAMN04488068_0891"/>
<dbReference type="GO" id="GO:0016491">
    <property type="term" value="F:oxidoreductase activity"/>
    <property type="evidence" value="ECO:0007669"/>
    <property type="project" value="UniProtKB-KW"/>
</dbReference>
<keyword evidence="4" id="KW-1185">Reference proteome</keyword>
<sequence length="257" mass="26878">MTALVSGSQPRDAAHAAPVAILTGASRRIGSAIARDLHALGWRLLLHYRSGPEAAALEAELNATRSGSAFTLQGDLADAGLPERIVSEAMARFGRIDALINNASSFYPTALDTLTAPQFDDLLTSNLRGPLFLAQACARHMGPGSSIVNLLDIHARKPMPGYVAYCAAKAALWSVTESLAVELAPRIRVNGVAPGRMIWGAGDNLDDAQKAAEQARIPMARLGGGDEVSRAVCFLVSEAAAYVNGAILPVDGGLRLA</sequence>